<dbReference type="InterPro" id="IPR003706">
    <property type="entry name" value="CstA_N"/>
</dbReference>
<reference evidence="10" key="1">
    <citation type="submission" date="2022-06" db="EMBL/GenBank/DDBJ databases">
        <title>Complete Genome of Aeromonas sp. Strain SOD01 Isolated from an Urban Freshwater Stream.</title>
        <authorList>
            <person name="Williams L.E."/>
            <person name="Brysgel T."/>
            <person name="Capestro E.M."/>
            <person name="Foltz G.V."/>
            <person name="Gardner A.E."/>
            <person name="Ingrassia J."/>
            <person name="Peterson E."/>
            <person name="Arruda J."/>
            <person name="Flaherty I."/>
            <person name="Hunt M."/>
            <person name="Pappas G."/>
            <person name="Ramsaran S."/>
            <person name="Rocha M."/>
        </authorList>
    </citation>
    <scope>NUCLEOTIDE SEQUENCE</scope>
    <source>
        <strain evidence="10">SOD01</strain>
    </source>
</reference>
<dbReference type="PANTHER" id="PTHR30252">
    <property type="entry name" value="INNER MEMBRANE PEPTIDE TRANSPORTER"/>
    <property type="match status" value="1"/>
</dbReference>
<dbReference type="RefSeq" id="WP_218328672.1">
    <property type="nucleotide sequence ID" value="NZ_CP099717.1"/>
</dbReference>
<evidence type="ECO:0000256" key="4">
    <source>
        <dbReference type="ARBA" id="ARBA00022692"/>
    </source>
</evidence>
<feature type="transmembrane region" description="Helical" evidence="8">
    <location>
        <begin position="260"/>
        <end position="277"/>
    </location>
</feature>
<keyword evidence="5 8" id="KW-1133">Transmembrane helix</keyword>
<gene>
    <name evidence="10" type="primary">cstA</name>
    <name evidence="10" type="ORF">NHF51_02050</name>
</gene>
<dbReference type="PANTHER" id="PTHR30252:SF2">
    <property type="entry name" value="PEPTIDE TRANSPORTER CSTA"/>
    <property type="match status" value="1"/>
</dbReference>
<evidence type="ECO:0000313" key="10">
    <source>
        <dbReference type="EMBL" id="USV58000.1"/>
    </source>
</evidence>
<sequence>MDKLGKHLGWVLMALVGASSLGYIALNRGEQINALWIVVAAVCVYLIAYRYYGLFIAKRVLGVDGSRMTPAVRHNDGLDYVPTDKKVLFGHHFAAIAGAGPLVGPVLAAQMGYLPGMLWLLAGVVLAGAVQDFMVLFVSTRRDGRSLGELIKSEMGPVAGVIALVATFMIMVIILAVLAMIVVKALTHSPWGTYTVAFTIPLALFMGIYTRYLRPGRIGEVSLIGLVCLIFAIVSGGWVAESATWAPYFDFDGVQLTWMLVGYGFVASVLPVWLLLAPRDYLSTFLKIGTIIGLAIGILIMRPTLQMPALTQFIDGTGPVWAGSMFPFLFITIACGAVSGFHALIASGTTPKMLANENQACFIGYGGMLMESFVAIMALVSACVIDPGVYFAMNSPLAVLAPAGTADVVTSAAAVVSGWGFQITPDTLTRIASEVGEQSIIARAGGAPTLAVGMAYILHGALGGLMNVAFWYHFAILFEALFILTAVDAGTRAARFMLQDLMGVISPSLKRTDSLPANLLATALCVLAWGYFLHQGVVDPLGGINTLWPLFGIANQMLAGMALMLCAVVLFKMKRQAYAWVALLPTSWLLICTLAAGWEKTFSDNPKLGFLAIANKFQAMIDSGTIPAQYTESQLAQLVFNNRLDAGLTIFFMGVVVVLAGFSLKTALQSLQSDQPTARETPYQPMPKHQGAARPQPDDDADLAPASPNN</sequence>
<feature type="transmembrane region" description="Helical" evidence="8">
    <location>
        <begin position="284"/>
        <end position="305"/>
    </location>
</feature>
<feature type="transmembrane region" description="Helical" evidence="8">
    <location>
        <begin position="221"/>
        <end position="240"/>
    </location>
</feature>
<feature type="transmembrane region" description="Helical" evidence="8">
    <location>
        <begin position="515"/>
        <end position="534"/>
    </location>
</feature>
<feature type="transmembrane region" description="Helical" evidence="8">
    <location>
        <begin position="440"/>
        <end position="458"/>
    </location>
</feature>
<feature type="transmembrane region" description="Helical" evidence="8">
    <location>
        <begin position="646"/>
        <end position="664"/>
    </location>
</feature>
<feature type="transmembrane region" description="Helical" evidence="8">
    <location>
        <begin position="470"/>
        <end position="494"/>
    </location>
</feature>
<dbReference type="EMBL" id="CP099717">
    <property type="protein sequence ID" value="USV58000.1"/>
    <property type="molecule type" value="Genomic_DNA"/>
</dbReference>
<dbReference type="NCBIfam" id="NF011590">
    <property type="entry name" value="PRK15015.1"/>
    <property type="match status" value="1"/>
</dbReference>
<keyword evidence="3" id="KW-1003">Cell membrane</keyword>
<dbReference type="AlphaFoldDB" id="A0AAE9MHT2"/>
<organism evidence="10 11">
    <name type="scientific">Aeromonas encheleia</name>
    <dbReference type="NCBI Taxonomy" id="73010"/>
    <lineage>
        <taxon>Bacteria</taxon>
        <taxon>Pseudomonadati</taxon>
        <taxon>Pseudomonadota</taxon>
        <taxon>Gammaproteobacteria</taxon>
        <taxon>Aeromonadales</taxon>
        <taxon>Aeromonadaceae</taxon>
        <taxon>Aeromonas</taxon>
    </lineage>
</organism>
<dbReference type="Pfam" id="PF02554">
    <property type="entry name" value="CstA"/>
    <property type="match status" value="1"/>
</dbReference>
<name>A0AAE9MHT2_9GAMM</name>
<evidence type="ECO:0000256" key="2">
    <source>
        <dbReference type="ARBA" id="ARBA00007755"/>
    </source>
</evidence>
<comment type="subcellular location">
    <subcellularLocation>
        <location evidence="1">Cell membrane</location>
        <topology evidence="1">Multi-pass membrane protein</topology>
    </subcellularLocation>
</comment>
<evidence type="ECO:0000256" key="6">
    <source>
        <dbReference type="ARBA" id="ARBA00023136"/>
    </source>
</evidence>
<feature type="domain" description="CstA N-terminal" evidence="9">
    <location>
        <begin position="33"/>
        <end position="596"/>
    </location>
</feature>
<feature type="transmembrane region" description="Helical" evidence="8">
    <location>
        <begin position="93"/>
        <end position="111"/>
    </location>
</feature>
<evidence type="ECO:0000256" key="1">
    <source>
        <dbReference type="ARBA" id="ARBA00004651"/>
    </source>
</evidence>
<dbReference type="GO" id="GO:0009267">
    <property type="term" value="P:cellular response to starvation"/>
    <property type="evidence" value="ECO:0007669"/>
    <property type="project" value="InterPro"/>
</dbReference>
<evidence type="ECO:0000256" key="7">
    <source>
        <dbReference type="SAM" id="MobiDB-lite"/>
    </source>
</evidence>
<keyword evidence="11" id="KW-1185">Reference proteome</keyword>
<feature type="transmembrane region" description="Helical" evidence="8">
    <location>
        <begin position="158"/>
        <end position="185"/>
    </location>
</feature>
<evidence type="ECO:0000256" key="5">
    <source>
        <dbReference type="ARBA" id="ARBA00022989"/>
    </source>
</evidence>
<dbReference type="Proteomes" id="UP001056890">
    <property type="component" value="Chromosome"/>
</dbReference>
<feature type="transmembrane region" description="Helical" evidence="8">
    <location>
        <begin position="325"/>
        <end position="345"/>
    </location>
</feature>
<evidence type="ECO:0000256" key="3">
    <source>
        <dbReference type="ARBA" id="ARBA00022475"/>
    </source>
</evidence>
<dbReference type="GO" id="GO:0005886">
    <property type="term" value="C:plasma membrane"/>
    <property type="evidence" value="ECO:0007669"/>
    <property type="project" value="UniProtKB-SubCell"/>
</dbReference>
<proteinExistence type="inferred from homology"/>
<accession>A0AAE9MHT2</accession>
<keyword evidence="6 8" id="KW-0472">Membrane</keyword>
<feature type="region of interest" description="Disordered" evidence="7">
    <location>
        <begin position="673"/>
        <end position="710"/>
    </location>
</feature>
<keyword evidence="4 8" id="KW-0812">Transmembrane</keyword>
<evidence type="ECO:0000259" key="9">
    <source>
        <dbReference type="Pfam" id="PF02554"/>
    </source>
</evidence>
<feature type="transmembrane region" description="Helical" evidence="8">
    <location>
        <begin position="546"/>
        <end position="571"/>
    </location>
</feature>
<evidence type="ECO:0000256" key="8">
    <source>
        <dbReference type="SAM" id="Phobius"/>
    </source>
</evidence>
<comment type="similarity">
    <text evidence="2">Belongs to the peptide transporter carbon starvation (CstA) (TC 2.A.114) family.</text>
</comment>
<feature type="transmembrane region" description="Helical" evidence="8">
    <location>
        <begin position="399"/>
        <end position="419"/>
    </location>
</feature>
<feature type="transmembrane region" description="Helical" evidence="8">
    <location>
        <begin position="191"/>
        <end position="209"/>
    </location>
</feature>
<feature type="transmembrane region" description="Helical" evidence="8">
    <location>
        <begin position="578"/>
        <end position="598"/>
    </location>
</feature>
<keyword evidence="10" id="KW-0670">Pyruvate</keyword>
<protein>
    <submittedName>
        <fullName evidence="10">Pyruvate/proton symporter CstA</fullName>
    </submittedName>
</protein>
<dbReference type="InterPro" id="IPR051605">
    <property type="entry name" value="CstA"/>
</dbReference>
<feature type="transmembrane region" description="Helical" evidence="8">
    <location>
        <begin position="117"/>
        <end position="138"/>
    </location>
</feature>
<evidence type="ECO:0000313" key="11">
    <source>
        <dbReference type="Proteomes" id="UP001056890"/>
    </source>
</evidence>
<feature type="transmembrane region" description="Helical" evidence="8">
    <location>
        <begin position="32"/>
        <end position="52"/>
    </location>
</feature>
<feature type="transmembrane region" description="Helical" evidence="8">
    <location>
        <begin position="7"/>
        <end position="26"/>
    </location>
</feature>